<protein>
    <submittedName>
        <fullName evidence="1">Unnamed protein product</fullName>
    </submittedName>
</protein>
<proteinExistence type="predicted"/>
<accession>A0ACB5STX3</accession>
<evidence type="ECO:0000313" key="2">
    <source>
        <dbReference type="Proteomes" id="UP001165064"/>
    </source>
</evidence>
<comment type="caution">
    <text evidence="1">The sequence shown here is derived from an EMBL/GenBank/DDBJ whole genome shotgun (WGS) entry which is preliminary data.</text>
</comment>
<name>A0ACB5STX3_AMBMO</name>
<reference evidence="1" key="1">
    <citation type="submission" date="2023-04" db="EMBL/GenBank/DDBJ databases">
        <title>Ambrosiozyma monospora NBRC 10751.</title>
        <authorList>
            <person name="Ichikawa N."/>
            <person name="Sato H."/>
            <person name="Tonouchi N."/>
        </authorList>
    </citation>
    <scope>NUCLEOTIDE SEQUENCE</scope>
    <source>
        <strain evidence="1">NBRC 10751</strain>
    </source>
</reference>
<sequence length="492" mass="54920">MITSVLPDNWIAVSIAYSQVSKSLLFTRYSHSLEPFTLQLPLTKSMSRVLGQNNFDFNDASEELVSIIQESKVTTSVEVTSTVKTSEDRAEWWGKRRVLDSRLEKLLSNIESKWFGGFKGILGNTDITREEIESMKLKIGNIVNKSLSTMPHFNKASGSFDNNDIDLYIIELMLQLSVEDPRAGENVEDLVFFMLDTISCFGQRFAYDELDLDQLCSQIKSQLKVFHGTRSLTGLSDSSEDGANRHIVLIPFMECHRFPWESMPCLQGKSISRMPSLTMLYNVLKANNKLLEDGVSSSSGYYVINPGGDLKNTQKNFQDLFAELNGWNGVAGVKPQQQEIKDGLTKTNMYVYIGHGGGDQYIKSKALKSMDSIPPTLLLGCSSGRLKQEGVFPPYGTAYNYLLGGCPMLLANLWDVTDKDIDKFTFELLEKWGLLVDYDSLDSFKLSLLGDDDEDSSLDIATCIAQSRSVCKLKYLNGAAPILYGLPLKLSS</sequence>
<evidence type="ECO:0000313" key="1">
    <source>
        <dbReference type="EMBL" id="GME72886.1"/>
    </source>
</evidence>
<gene>
    <name evidence="1" type="ORF">Amon02_000117000</name>
</gene>
<dbReference type="EMBL" id="BSXS01000534">
    <property type="protein sequence ID" value="GME72886.1"/>
    <property type="molecule type" value="Genomic_DNA"/>
</dbReference>
<dbReference type="Proteomes" id="UP001165064">
    <property type="component" value="Unassembled WGS sequence"/>
</dbReference>
<organism evidence="1 2">
    <name type="scientific">Ambrosiozyma monospora</name>
    <name type="common">Yeast</name>
    <name type="synonym">Endomycopsis monosporus</name>
    <dbReference type="NCBI Taxonomy" id="43982"/>
    <lineage>
        <taxon>Eukaryota</taxon>
        <taxon>Fungi</taxon>
        <taxon>Dikarya</taxon>
        <taxon>Ascomycota</taxon>
        <taxon>Saccharomycotina</taxon>
        <taxon>Pichiomycetes</taxon>
        <taxon>Pichiales</taxon>
        <taxon>Pichiaceae</taxon>
        <taxon>Ambrosiozyma</taxon>
    </lineage>
</organism>
<keyword evidence="2" id="KW-1185">Reference proteome</keyword>